<dbReference type="RefSeq" id="XP_043005601.1">
    <property type="nucleotide sequence ID" value="XM_043155819.1"/>
</dbReference>
<protein>
    <submittedName>
        <fullName evidence="2">Uncharacterized protein</fullName>
    </submittedName>
</protein>
<feature type="region of interest" description="Disordered" evidence="1">
    <location>
        <begin position="1"/>
        <end position="32"/>
    </location>
</feature>
<comment type="caution">
    <text evidence="2">The sequence shown here is derived from an EMBL/GenBank/DDBJ whole genome shotgun (WGS) entry which is preliminary data.</text>
</comment>
<feature type="compositionally biased region" description="Basic and acidic residues" evidence="1">
    <location>
        <begin position="1"/>
        <end position="12"/>
    </location>
</feature>
<evidence type="ECO:0000313" key="3">
    <source>
        <dbReference type="Proteomes" id="UP001049176"/>
    </source>
</evidence>
<gene>
    <name evidence="2" type="ORF">E1B28_010839</name>
</gene>
<dbReference type="AlphaFoldDB" id="A0A9P7UQK8"/>
<keyword evidence="3" id="KW-1185">Reference proteome</keyword>
<evidence type="ECO:0000256" key="1">
    <source>
        <dbReference type="SAM" id="MobiDB-lite"/>
    </source>
</evidence>
<dbReference type="Proteomes" id="UP001049176">
    <property type="component" value="Chromosome 7"/>
</dbReference>
<reference evidence="2" key="1">
    <citation type="journal article" date="2021" name="Genome Biol. Evol.">
        <title>The assembled and annotated genome of the fairy-ring fungus Marasmius oreades.</title>
        <authorList>
            <person name="Hiltunen M."/>
            <person name="Ament-Velasquez S.L."/>
            <person name="Johannesson H."/>
        </authorList>
    </citation>
    <scope>NUCLEOTIDE SEQUENCE</scope>
    <source>
        <strain evidence="2">03SP1</strain>
    </source>
</reference>
<dbReference type="KEGG" id="more:E1B28_010839"/>
<organism evidence="2 3">
    <name type="scientific">Marasmius oreades</name>
    <name type="common">fairy-ring Marasmius</name>
    <dbReference type="NCBI Taxonomy" id="181124"/>
    <lineage>
        <taxon>Eukaryota</taxon>
        <taxon>Fungi</taxon>
        <taxon>Dikarya</taxon>
        <taxon>Basidiomycota</taxon>
        <taxon>Agaricomycotina</taxon>
        <taxon>Agaricomycetes</taxon>
        <taxon>Agaricomycetidae</taxon>
        <taxon>Agaricales</taxon>
        <taxon>Marasmiineae</taxon>
        <taxon>Marasmiaceae</taxon>
        <taxon>Marasmius</taxon>
    </lineage>
</organism>
<evidence type="ECO:0000313" key="2">
    <source>
        <dbReference type="EMBL" id="KAG7089131.1"/>
    </source>
</evidence>
<dbReference type="EMBL" id="CM032187">
    <property type="protein sequence ID" value="KAG7089131.1"/>
    <property type="molecule type" value="Genomic_DNA"/>
</dbReference>
<proteinExistence type="predicted"/>
<sequence>MSTHRGYLELKSPEAPLSFPRPVASSPQNSSSIDSRLFNTLRSIMHESCEPWYAFRASFILAICVEHLLHCLVNLERKVRTNVAVIPSATQQIHPSLVAA</sequence>
<name>A0A9P7UQK8_9AGAR</name>
<accession>A0A9P7UQK8</accession>
<dbReference type="GeneID" id="66079914"/>